<evidence type="ECO:0000313" key="3">
    <source>
        <dbReference type="Proteomes" id="UP000002499"/>
    </source>
</evidence>
<dbReference type="eggNOG" id="ENOG502QU3E">
    <property type="taxonomic scope" value="Eukaryota"/>
</dbReference>
<keyword evidence="3" id="KW-1185">Reference proteome</keyword>
<dbReference type="STRING" id="655827.E9ECX1"/>
<dbReference type="AlphaFoldDB" id="E9ECX1"/>
<keyword evidence="1" id="KW-0732">Signal</keyword>
<dbReference type="HOGENOM" id="CLU_083946_0_0_1"/>
<feature type="chain" id="PRO_5003239100" evidence="1">
    <location>
        <begin position="17"/>
        <end position="257"/>
    </location>
</feature>
<dbReference type="EMBL" id="GL698552">
    <property type="protein sequence ID" value="EFY86265.1"/>
    <property type="molecule type" value="Genomic_DNA"/>
</dbReference>
<accession>E9ECX1</accession>
<dbReference type="InParanoid" id="E9ECX1"/>
<evidence type="ECO:0000313" key="2">
    <source>
        <dbReference type="EMBL" id="EFY86265.1"/>
    </source>
</evidence>
<proteinExistence type="predicted"/>
<protein>
    <submittedName>
        <fullName evidence="2">Uncharacterized protein</fullName>
    </submittedName>
</protein>
<dbReference type="OrthoDB" id="5576763at2759"/>
<sequence>MKLLGLSILAPAVCQALSHFEWSFPSLPPSRTLDDVTFPVSLAKAQHTKQYFLAYQFTFGTQNSTQKTLGHMGYIGLQPQPDVEGRSRIRAVFSSFASDTNSSHPNCHAGADTDSPEPPTGMSCAVVYEGHYPHAYNLAVRKKYPYCTGRVECHTWAGSVIDTVTKKAIEIGVWTLPHENYDGIEANTGFIQDFVGKPSCADMPRSEIYIKFPITSTPGAGHGLIQRPYQQQTKCKDQNHFKPTEIGGGWDIKWGWK</sequence>
<feature type="signal peptide" evidence="1">
    <location>
        <begin position="1"/>
        <end position="16"/>
    </location>
</feature>
<gene>
    <name evidence="2" type="ORF">MAC_07719</name>
</gene>
<dbReference type="KEGG" id="maw:19252030"/>
<dbReference type="GeneID" id="19252030"/>
<name>E9ECX1_METAQ</name>
<reference evidence="2 3" key="1">
    <citation type="journal article" date="2011" name="PLoS Genet.">
        <title>Genome sequencing and comparative transcriptomics of the model entomopathogenic fungi Metarhizium anisopliae and M. acridum.</title>
        <authorList>
            <person name="Gao Q."/>
            <person name="Jin K."/>
            <person name="Ying S.H."/>
            <person name="Zhang Y."/>
            <person name="Xiao G."/>
            <person name="Shang Y."/>
            <person name="Duan Z."/>
            <person name="Hu X."/>
            <person name="Xie X.Q."/>
            <person name="Zhou G."/>
            <person name="Peng G."/>
            <person name="Luo Z."/>
            <person name="Huang W."/>
            <person name="Wang B."/>
            <person name="Fang W."/>
            <person name="Wang S."/>
            <person name="Zhong Y."/>
            <person name="Ma L.J."/>
            <person name="St Leger R.J."/>
            <person name="Zhao G.P."/>
            <person name="Pei Y."/>
            <person name="Feng M.G."/>
            <person name="Xia Y."/>
            <person name="Wang C."/>
        </authorList>
    </citation>
    <scope>NUCLEOTIDE SEQUENCE [LARGE SCALE GENOMIC DNA]</scope>
    <source>
        <strain evidence="2 3">CQMa 102</strain>
    </source>
</reference>
<dbReference type="Proteomes" id="UP000002499">
    <property type="component" value="Unassembled WGS sequence"/>
</dbReference>
<evidence type="ECO:0000256" key="1">
    <source>
        <dbReference type="SAM" id="SignalP"/>
    </source>
</evidence>
<organism evidence="3">
    <name type="scientific">Metarhizium acridum (strain CQMa 102)</name>
    <dbReference type="NCBI Taxonomy" id="655827"/>
    <lineage>
        <taxon>Eukaryota</taxon>
        <taxon>Fungi</taxon>
        <taxon>Dikarya</taxon>
        <taxon>Ascomycota</taxon>
        <taxon>Pezizomycotina</taxon>
        <taxon>Sordariomycetes</taxon>
        <taxon>Hypocreomycetidae</taxon>
        <taxon>Hypocreales</taxon>
        <taxon>Clavicipitaceae</taxon>
        <taxon>Metarhizium</taxon>
    </lineage>
</organism>